<keyword evidence="1" id="KW-0560">Oxidoreductase</keyword>
<keyword evidence="1" id="KW-0223">Dioxygenase</keyword>
<dbReference type="InterPro" id="IPR022270">
    <property type="entry name" value="Blh_diox"/>
</dbReference>
<evidence type="ECO:0000313" key="3">
    <source>
        <dbReference type="Proteomes" id="UP000321367"/>
    </source>
</evidence>
<proteinExistence type="inferred from homology"/>
<dbReference type="GO" id="GO:0005506">
    <property type="term" value="F:iron ion binding"/>
    <property type="evidence" value="ECO:0007669"/>
    <property type="project" value="UniProtKB-UniRule"/>
</dbReference>
<comment type="function">
    <text evidence="1">Catalyzes the cleavage of beta-carotene at its central double bond (15,15') to yield two molecules of all-trans-retinal.</text>
</comment>
<accession>A0A5C6ZQZ0</accession>
<feature type="transmembrane region" description="Helical" evidence="1">
    <location>
        <begin position="238"/>
        <end position="261"/>
    </location>
</feature>
<feature type="transmembrane region" description="Helical" evidence="1">
    <location>
        <begin position="7"/>
        <end position="23"/>
    </location>
</feature>
<dbReference type="GO" id="GO:0016121">
    <property type="term" value="P:carotene catabolic process"/>
    <property type="evidence" value="ECO:0007669"/>
    <property type="project" value="UniProtKB-UniRule"/>
</dbReference>
<evidence type="ECO:0000313" key="2">
    <source>
        <dbReference type="EMBL" id="TXD93047.1"/>
    </source>
</evidence>
<dbReference type="HAMAP" id="MF_02093">
    <property type="entry name" value="Beta_carotene_diox"/>
    <property type="match status" value="1"/>
</dbReference>
<comment type="caution">
    <text evidence="1">Lacks conserved residue(s) required for the propagation of feature annotation.</text>
</comment>
<feature type="transmembrane region" description="Helical" evidence="1">
    <location>
        <begin position="188"/>
        <end position="217"/>
    </location>
</feature>
<keyword evidence="1" id="KW-1133">Transmembrane helix</keyword>
<protein>
    <recommendedName>
        <fullName evidence="1">Probable beta-carotene 15,15'-dioxygenase</fullName>
        <ecNumber evidence="1">1.13.11.63</ecNumber>
    </recommendedName>
</protein>
<dbReference type="GO" id="GO:0003834">
    <property type="term" value="F:beta-carotene 15,15'-dioxygenase activity"/>
    <property type="evidence" value="ECO:0007669"/>
    <property type="project" value="UniProtKB-EC"/>
</dbReference>
<keyword evidence="1" id="KW-0408">Iron</keyword>
<gene>
    <name evidence="2" type="ORF">ES724_11495</name>
</gene>
<feature type="transmembrane region" description="Helical" evidence="1">
    <location>
        <begin position="66"/>
        <end position="94"/>
    </location>
</feature>
<dbReference type="Pfam" id="PF15461">
    <property type="entry name" value="BCD"/>
    <property type="match status" value="1"/>
</dbReference>
<comment type="caution">
    <text evidence="2">The sequence shown here is derived from an EMBL/GenBank/DDBJ whole genome shotgun (WGS) entry which is preliminary data.</text>
</comment>
<dbReference type="Proteomes" id="UP000321367">
    <property type="component" value="Unassembled WGS sequence"/>
</dbReference>
<organism evidence="2 3">
    <name type="scientific">Gillisia hiemivivida</name>
    <dbReference type="NCBI Taxonomy" id="291190"/>
    <lineage>
        <taxon>Bacteria</taxon>
        <taxon>Pseudomonadati</taxon>
        <taxon>Bacteroidota</taxon>
        <taxon>Flavobacteriia</taxon>
        <taxon>Flavobacteriales</taxon>
        <taxon>Flavobacteriaceae</taxon>
        <taxon>Gillisia</taxon>
    </lineage>
</organism>
<dbReference type="GO" id="GO:0005886">
    <property type="term" value="C:plasma membrane"/>
    <property type="evidence" value="ECO:0007669"/>
    <property type="project" value="UniProtKB-SubCell"/>
</dbReference>
<dbReference type="EMBL" id="VORY01000014">
    <property type="protein sequence ID" value="TXD93047.1"/>
    <property type="molecule type" value="Genomic_DNA"/>
</dbReference>
<comment type="subcellular location">
    <subcellularLocation>
        <location evidence="1">Cell membrane</location>
        <topology evidence="1">Multi-pass membrane protein</topology>
    </subcellularLocation>
</comment>
<reference evidence="2 3" key="1">
    <citation type="submission" date="2019-08" db="EMBL/GenBank/DDBJ databases">
        <title>Genome sequence of Gillisia hiemivivida IC154 (type strain).</title>
        <authorList>
            <person name="Bowman J.P."/>
        </authorList>
    </citation>
    <scope>NUCLEOTIDE SEQUENCE [LARGE SCALE GENOMIC DNA]</scope>
    <source>
        <strain evidence="2 3">IC154</strain>
    </source>
</reference>
<dbReference type="OrthoDB" id="945227at2"/>
<comment type="similarity">
    <text evidence="1">Belongs to the Brp/Blh beta-carotene diooxygenase family.</text>
</comment>
<dbReference type="GO" id="GO:0010436">
    <property type="term" value="F:carotenoid dioxygenase activity"/>
    <property type="evidence" value="ECO:0007669"/>
    <property type="project" value="UniProtKB-UniRule"/>
</dbReference>
<keyword evidence="3" id="KW-1185">Reference proteome</keyword>
<feature type="transmembrane region" description="Helical" evidence="1">
    <location>
        <begin position="154"/>
        <end position="173"/>
    </location>
</feature>
<dbReference type="NCBIfam" id="TIGR03753">
    <property type="entry name" value="blh_monoox"/>
    <property type="match status" value="1"/>
</dbReference>
<feature type="transmembrane region" description="Helical" evidence="1">
    <location>
        <begin position="114"/>
        <end position="133"/>
    </location>
</feature>
<comment type="catalytic activity">
    <reaction evidence="1">
        <text>all-trans-beta-carotene + O2 = 2 all-trans-retinal</text>
        <dbReference type="Rhea" id="RHEA:32887"/>
        <dbReference type="ChEBI" id="CHEBI:15379"/>
        <dbReference type="ChEBI" id="CHEBI:17579"/>
        <dbReference type="ChEBI" id="CHEBI:17898"/>
        <dbReference type="EC" id="1.13.11.63"/>
    </reaction>
</comment>
<dbReference type="AlphaFoldDB" id="A0A5C6ZQZ0"/>
<feature type="transmembrane region" description="Helical" evidence="1">
    <location>
        <begin position="29"/>
        <end position="45"/>
    </location>
</feature>
<comment type="cofactor">
    <cofactor evidence="1">
        <name>Fe(2+)</name>
        <dbReference type="ChEBI" id="CHEBI:29033"/>
    </cofactor>
</comment>
<sequence>MMSGLHRVLLVITLFSFWFIGFIDHAEANYLGISLVLTVGLIHGANDLRIIGKLNGSNRFSKKKQLSLYVFMALSTFVIFYLFPVTALIIFLLFSCYHFGEQHWLEGQVKNSGILRFFAFTYGLLIISMILKFNSSETILVLKDITHIEISSSLLNIVFYISALIFLILTYLLRSVLFPNFNEFFKEFFLILMLGVIFKISTLIWSFAFYFIVWHAIPSLYSQIKVLYGKGKGNGVLAYLKHSILYWLISIVGLMIAIFFFKENTTWIISIFFPFIAALTIPHVLVMSKMFEEYS</sequence>
<name>A0A5C6ZQZ0_9FLAO</name>
<evidence type="ECO:0000256" key="1">
    <source>
        <dbReference type="HAMAP-Rule" id="MF_02093"/>
    </source>
</evidence>
<dbReference type="EC" id="1.13.11.63" evidence="1"/>
<keyword evidence="1" id="KW-0812">Transmembrane</keyword>
<keyword evidence="1" id="KW-1003">Cell membrane</keyword>
<feature type="transmembrane region" description="Helical" evidence="1">
    <location>
        <begin position="267"/>
        <end position="286"/>
    </location>
</feature>
<keyword evidence="1" id="KW-0472">Membrane</keyword>
<dbReference type="RefSeq" id="WP_146933130.1">
    <property type="nucleotide sequence ID" value="NZ_CBCSHZ010000009.1"/>
</dbReference>
<keyword evidence="1" id="KW-0479">Metal-binding</keyword>